<dbReference type="GO" id="GO:0046872">
    <property type="term" value="F:metal ion binding"/>
    <property type="evidence" value="ECO:0007669"/>
    <property type="project" value="UniProtKB-KW"/>
</dbReference>
<proteinExistence type="inferred from homology"/>
<dbReference type="PANTHER" id="PTHR28620:SF1">
    <property type="entry name" value="CENP-V_GFA DOMAIN-CONTAINING PROTEIN"/>
    <property type="match status" value="1"/>
</dbReference>
<sequence>MTRIHQGSCHCGAVRYEAELDLSAGTGRCNCSICRKLRFWGVRAKPETFRVLSGEDALVDYQFGTNSAHNLFCRHCGTHSFHRGYVEQIGGAYVSVNVACLDDVSDEDWAAAPVNYADGRDNNWRNRPVVTSYL</sequence>
<feature type="domain" description="CENP-V/GFA" evidence="4">
    <location>
        <begin position="5"/>
        <end position="125"/>
    </location>
</feature>
<evidence type="ECO:0000256" key="3">
    <source>
        <dbReference type="ARBA" id="ARBA00022833"/>
    </source>
</evidence>
<gene>
    <name evidence="5" type="ORF">HY57_03175</name>
</gene>
<evidence type="ECO:0000313" key="5">
    <source>
        <dbReference type="EMBL" id="AIF46325.1"/>
    </source>
</evidence>
<dbReference type="InterPro" id="IPR052355">
    <property type="entry name" value="CENP-V-like"/>
</dbReference>
<dbReference type="Pfam" id="PF04828">
    <property type="entry name" value="GFA"/>
    <property type="match status" value="1"/>
</dbReference>
<evidence type="ECO:0000259" key="4">
    <source>
        <dbReference type="PROSITE" id="PS51891"/>
    </source>
</evidence>
<evidence type="ECO:0000256" key="1">
    <source>
        <dbReference type="ARBA" id="ARBA00005495"/>
    </source>
</evidence>
<organism evidence="5 6">
    <name type="scientific">Dyella japonica A8</name>
    <dbReference type="NCBI Taxonomy" id="1217721"/>
    <lineage>
        <taxon>Bacteria</taxon>
        <taxon>Pseudomonadati</taxon>
        <taxon>Pseudomonadota</taxon>
        <taxon>Gammaproteobacteria</taxon>
        <taxon>Lysobacterales</taxon>
        <taxon>Rhodanobacteraceae</taxon>
        <taxon>Dyella</taxon>
    </lineage>
</organism>
<evidence type="ECO:0000313" key="6">
    <source>
        <dbReference type="Proteomes" id="UP000027987"/>
    </source>
</evidence>
<name>A0A075JXL5_9GAMM</name>
<keyword evidence="2" id="KW-0479">Metal-binding</keyword>
<dbReference type="GO" id="GO:0016846">
    <property type="term" value="F:carbon-sulfur lyase activity"/>
    <property type="evidence" value="ECO:0007669"/>
    <property type="project" value="InterPro"/>
</dbReference>
<dbReference type="STRING" id="1217721.HY57_03175"/>
<dbReference type="PROSITE" id="PS51891">
    <property type="entry name" value="CENP_V_GFA"/>
    <property type="match status" value="1"/>
</dbReference>
<dbReference type="OrthoDB" id="9805575at2"/>
<reference evidence="5 6" key="1">
    <citation type="submission" date="2014-07" db="EMBL/GenBank/DDBJ databases">
        <title>Complete Genome Sequence of Dyella japonica Strain A8 Isolated from Malaysian Tropical Soil.</title>
        <authorList>
            <person name="Hui R.K.H."/>
            <person name="Chen J.-W."/>
            <person name="Chan K.-G."/>
            <person name="Leung F.C.C."/>
        </authorList>
    </citation>
    <scope>NUCLEOTIDE SEQUENCE [LARGE SCALE GENOMIC DNA]</scope>
    <source>
        <strain evidence="5 6">A8</strain>
    </source>
</reference>
<dbReference type="InterPro" id="IPR006913">
    <property type="entry name" value="CENP-V/GFA"/>
</dbReference>
<comment type="similarity">
    <text evidence="1">Belongs to the Gfa family.</text>
</comment>
<dbReference type="SUPFAM" id="SSF51316">
    <property type="entry name" value="Mss4-like"/>
    <property type="match status" value="1"/>
</dbReference>
<dbReference type="Proteomes" id="UP000027987">
    <property type="component" value="Chromosome"/>
</dbReference>
<dbReference type="PANTHER" id="PTHR28620">
    <property type="entry name" value="CENTROMERE PROTEIN V"/>
    <property type="match status" value="1"/>
</dbReference>
<dbReference type="EMBL" id="CP008884">
    <property type="protein sequence ID" value="AIF46325.1"/>
    <property type="molecule type" value="Genomic_DNA"/>
</dbReference>
<dbReference type="InterPro" id="IPR011057">
    <property type="entry name" value="Mss4-like_sf"/>
</dbReference>
<dbReference type="RefSeq" id="WP_019463539.1">
    <property type="nucleotide sequence ID" value="NZ_ALOY01000045.1"/>
</dbReference>
<accession>A0A075JXL5</accession>
<dbReference type="AlphaFoldDB" id="A0A075JXL5"/>
<protein>
    <submittedName>
        <fullName evidence="5">Aldehyde-activating protein</fullName>
    </submittedName>
</protein>
<keyword evidence="3" id="KW-0862">Zinc</keyword>
<dbReference type="Gene3D" id="2.170.150.70">
    <property type="match status" value="1"/>
</dbReference>
<dbReference type="HOGENOM" id="CLU_055491_7_2_6"/>
<evidence type="ECO:0000256" key="2">
    <source>
        <dbReference type="ARBA" id="ARBA00022723"/>
    </source>
</evidence>
<keyword evidence="6" id="KW-1185">Reference proteome</keyword>
<dbReference type="KEGG" id="dja:HY57_03175"/>
<dbReference type="PATRIC" id="fig|1217721.7.peg.666"/>